<dbReference type="GO" id="GO:0006777">
    <property type="term" value="P:Mo-molybdopterin cofactor biosynthetic process"/>
    <property type="evidence" value="ECO:0007669"/>
    <property type="project" value="UniProtKB-UniRule"/>
</dbReference>
<evidence type="ECO:0000256" key="3">
    <source>
        <dbReference type="ARBA" id="ARBA00010763"/>
    </source>
</evidence>
<dbReference type="NCBIfam" id="NF045515">
    <property type="entry name" value="Glp_gephyrin"/>
    <property type="match status" value="1"/>
</dbReference>
<comment type="catalytic activity">
    <reaction evidence="5">
        <text>adenylyl-molybdopterin + molybdate = Mo-molybdopterin + AMP + H(+)</text>
        <dbReference type="Rhea" id="RHEA:35047"/>
        <dbReference type="ChEBI" id="CHEBI:15378"/>
        <dbReference type="ChEBI" id="CHEBI:36264"/>
        <dbReference type="ChEBI" id="CHEBI:62727"/>
        <dbReference type="ChEBI" id="CHEBI:71302"/>
        <dbReference type="ChEBI" id="CHEBI:456215"/>
        <dbReference type="EC" id="2.10.1.1"/>
    </reaction>
</comment>
<dbReference type="NCBIfam" id="TIGR00177">
    <property type="entry name" value="molyb_syn"/>
    <property type="match status" value="1"/>
</dbReference>
<keyword evidence="4 6" id="KW-0501">Molybdenum cofactor biosynthesis</keyword>
<keyword evidence="6" id="KW-0500">Molybdenum</keyword>
<dbReference type="InterPro" id="IPR036425">
    <property type="entry name" value="MoaB/Mog-like_dom_sf"/>
</dbReference>
<dbReference type="EMBL" id="CAADHO010000002">
    <property type="protein sequence ID" value="VFQ43722.1"/>
    <property type="molecule type" value="Genomic_DNA"/>
</dbReference>
<gene>
    <name evidence="8" type="ORF">MSL71_13630</name>
</gene>
<dbReference type="GO" id="GO:0005737">
    <property type="term" value="C:cytoplasm"/>
    <property type="evidence" value="ECO:0007669"/>
    <property type="project" value="TreeGrafter"/>
</dbReference>
<dbReference type="EC" id="2.10.1.1" evidence="6"/>
<evidence type="ECO:0000256" key="1">
    <source>
        <dbReference type="ARBA" id="ARBA00002901"/>
    </source>
</evidence>
<dbReference type="Pfam" id="PF03453">
    <property type="entry name" value="MoeA_N"/>
    <property type="match status" value="1"/>
</dbReference>
<keyword evidence="9" id="KW-1185">Reference proteome</keyword>
<comment type="cofactor">
    <cofactor evidence="6">
        <name>Mg(2+)</name>
        <dbReference type="ChEBI" id="CHEBI:18420"/>
    </cofactor>
</comment>
<dbReference type="GO" id="GO:0046872">
    <property type="term" value="F:metal ion binding"/>
    <property type="evidence" value="ECO:0007669"/>
    <property type="project" value="UniProtKB-UniRule"/>
</dbReference>
<dbReference type="Pfam" id="PF00994">
    <property type="entry name" value="MoCF_biosynth"/>
    <property type="match status" value="1"/>
</dbReference>
<dbReference type="GO" id="GO:0061599">
    <property type="term" value="F:molybdopterin molybdotransferase activity"/>
    <property type="evidence" value="ECO:0007669"/>
    <property type="project" value="UniProtKB-UniRule"/>
</dbReference>
<comment type="function">
    <text evidence="1 6">Catalyzes the insertion of molybdate into adenylated molybdopterin with the concomitant release of AMP.</text>
</comment>
<evidence type="ECO:0000259" key="7">
    <source>
        <dbReference type="SMART" id="SM00852"/>
    </source>
</evidence>
<dbReference type="Gene3D" id="2.170.190.11">
    <property type="entry name" value="Molybdopterin biosynthesis moea protein, domain 3"/>
    <property type="match status" value="1"/>
</dbReference>
<sequence length="408" mass="42436">MTGFFNVSDLDDVIARVGSFPVTGAEEIPLEAALGRTLAGEIASDVDIPGFDRATMDGYAVKGADTFGASDGSPAWLRLAGTVAMGEEPGFVLGQGEAAAISTGGMLPDGADAVVMVEHTDRVDEATIEVYRSVAPGHHVITRGEDFERGRGILVPGTLIGPAEAGLLAAAGCTTVAVRKKPRVGIVSTGDEVIPVGQTPVRGQIRDINTHTLSAMVTEAGGDPLSFGIAGDGEGELEPLLEKALASCDMVLISGGSSVGMRDRTLSAMERAPESRVLVHGIAISPGKPTILARIGDKPVWGLPGHVASAMVVFEVVVRPFLLAATGAPFTARPVVPARLTRNIASAQGRTDFVRTRLVAEGDGYRAEPLPGKSGLIHTMVHAHGLIRINRDTEGLYRDAIVPVRLLP</sequence>
<dbReference type="SUPFAM" id="SSF53218">
    <property type="entry name" value="Molybdenum cofactor biosynthesis proteins"/>
    <property type="match status" value="1"/>
</dbReference>
<proteinExistence type="inferred from homology"/>
<comment type="pathway">
    <text evidence="2 6">Cofactor biosynthesis; molybdopterin biosynthesis.</text>
</comment>
<dbReference type="InterPro" id="IPR036688">
    <property type="entry name" value="MoeA_C_domain_IV_sf"/>
</dbReference>
<keyword evidence="6" id="KW-0479">Metal-binding</keyword>
<dbReference type="Gene3D" id="3.90.105.10">
    <property type="entry name" value="Molybdopterin biosynthesis moea protein, domain 2"/>
    <property type="match status" value="1"/>
</dbReference>
<dbReference type="SUPFAM" id="SSF63867">
    <property type="entry name" value="MoeA C-terminal domain-like"/>
    <property type="match status" value="1"/>
</dbReference>
<dbReference type="Gene3D" id="3.40.980.10">
    <property type="entry name" value="MoaB/Mog-like domain"/>
    <property type="match status" value="1"/>
</dbReference>
<dbReference type="UniPathway" id="UPA00344"/>
<dbReference type="InterPro" id="IPR005110">
    <property type="entry name" value="MoeA_linker/N"/>
</dbReference>
<dbReference type="InterPro" id="IPR001453">
    <property type="entry name" value="MoaB/Mog_dom"/>
</dbReference>
<evidence type="ECO:0000256" key="5">
    <source>
        <dbReference type="ARBA" id="ARBA00047317"/>
    </source>
</evidence>
<dbReference type="PANTHER" id="PTHR10192:SF5">
    <property type="entry name" value="GEPHYRIN"/>
    <property type="match status" value="1"/>
</dbReference>
<evidence type="ECO:0000256" key="2">
    <source>
        <dbReference type="ARBA" id="ARBA00005046"/>
    </source>
</evidence>
<comment type="similarity">
    <text evidence="3 6">Belongs to the MoeA family.</text>
</comment>
<keyword evidence="6" id="KW-0808">Transferase</keyword>
<dbReference type="SMART" id="SM00852">
    <property type="entry name" value="MoCF_biosynth"/>
    <property type="match status" value="1"/>
</dbReference>
<dbReference type="InterPro" id="IPR038987">
    <property type="entry name" value="MoeA-like"/>
</dbReference>
<evidence type="ECO:0000313" key="8">
    <source>
        <dbReference type="EMBL" id="VFQ43722.1"/>
    </source>
</evidence>
<keyword evidence="6" id="KW-0460">Magnesium</keyword>
<dbReference type="PANTHER" id="PTHR10192">
    <property type="entry name" value="MOLYBDOPTERIN BIOSYNTHESIS PROTEIN"/>
    <property type="match status" value="1"/>
</dbReference>
<protein>
    <recommendedName>
        <fullName evidence="6">Molybdopterin molybdenumtransferase</fullName>
        <ecNumber evidence="6">2.10.1.1</ecNumber>
    </recommendedName>
</protein>
<dbReference type="CDD" id="cd00887">
    <property type="entry name" value="MoeA"/>
    <property type="match status" value="1"/>
</dbReference>
<organism evidence="8 9">
    <name type="scientific">Desulfoluna butyratoxydans</name>
    <dbReference type="NCBI Taxonomy" id="231438"/>
    <lineage>
        <taxon>Bacteria</taxon>
        <taxon>Pseudomonadati</taxon>
        <taxon>Thermodesulfobacteriota</taxon>
        <taxon>Desulfobacteria</taxon>
        <taxon>Desulfobacterales</taxon>
        <taxon>Desulfolunaceae</taxon>
        <taxon>Desulfoluna</taxon>
    </lineage>
</organism>
<reference evidence="8 9" key="1">
    <citation type="submission" date="2019-03" db="EMBL/GenBank/DDBJ databases">
        <authorList>
            <person name="Nijsse B."/>
        </authorList>
    </citation>
    <scope>NUCLEOTIDE SEQUENCE [LARGE SCALE GENOMIC DNA]</scope>
    <source>
        <strain evidence="8">Desulfoluna butyratoxydans MSL71</strain>
    </source>
</reference>
<dbReference type="AlphaFoldDB" id="A0A4U8YPU5"/>
<dbReference type="InterPro" id="IPR005111">
    <property type="entry name" value="MoeA_C_domain_IV"/>
</dbReference>
<dbReference type="SUPFAM" id="SSF63882">
    <property type="entry name" value="MoeA N-terminal region -like"/>
    <property type="match status" value="1"/>
</dbReference>
<dbReference type="Gene3D" id="2.40.340.10">
    <property type="entry name" value="MoeA, C-terminal, domain IV"/>
    <property type="match status" value="1"/>
</dbReference>
<name>A0A4U8YPU5_9BACT</name>
<evidence type="ECO:0000256" key="4">
    <source>
        <dbReference type="ARBA" id="ARBA00023150"/>
    </source>
</evidence>
<feature type="domain" description="MoaB/Mog" evidence="7">
    <location>
        <begin position="185"/>
        <end position="324"/>
    </location>
</feature>
<accession>A0A4U8YPU5</accession>
<evidence type="ECO:0000256" key="6">
    <source>
        <dbReference type="RuleBase" id="RU365090"/>
    </source>
</evidence>
<dbReference type="InterPro" id="IPR036135">
    <property type="entry name" value="MoeA_linker/N_sf"/>
</dbReference>
<evidence type="ECO:0000313" key="9">
    <source>
        <dbReference type="Proteomes" id="UP000507962"/>
    </source>
</evidence>
<dbReference type="RefSeq" id="WP_180138085.1">
    <property type="nucleotide sequence ID" value="NZ_CAADHO010000002.1"/>
</dbReference>
<dbReference type="Pfam" id="PF03454">
    <property type="entry name" value="MoeA_C"/>
    <property type="match status" value="1"/>
</dbReference>
<dbReference type="Proteomes" id="UP000507962">
    <property type="component" value="Unassembled WGS sequence"/>
</dbReference>